<keyword evidence="3" id="KW-1185">Reference proteome</keyword>
<name>A0AAV2GS81_9ROSI</name>
<dbReference type="Proteomes" id="UP001497516">
    <property type="component" value="Chromosome 9"/>
</dbReference>
<proteinExistence type="predicted"/>
<evidence type="ECO:0000313" key="3">
    <source>
        <dbReference type="Proteomes" id="UP001497516"/>
    </source>
</evidence>
<gene>
    <name evidence="2" type="ORF">LTRI10_LOCUS52787</name>
</gene>
<dbReference type="EMBL" id="OZ034822">
    <property type="protein sequence ID" value="CAL1413564.1"/>
    <property type="molecule type" value="Genomic_DNA"/>
</dbReference>
<evidence type="ECO:0000313" key="2">
    <source>
        <dbReference type="EMBL" id="CAL1413564.1"/>
    </source>
</evidence>
<protein>
    <submittedName>
        <fullName evidence="2">Uncharacterized protein</fullName>
    </submittedName>
</protein>
<evidence type="ECO:0000256" key="1">
    <source>
        <dbReference type="SAM" id="MobiDB-lite"/>
    </source>
</evidence>
<dbReference type="AlphaFoldDB" id="A0AAV2GS81"/>
<organism evidence="2 3">
    <name type="scientific">Linum trigynum</name>
    <dbReference type="NCBI Taxonomy" id="586398"/>
    <lineage>
        <taxon>Eukaryota</taxon>
        <taxon>Viridiplantae</taxon>
        <taxon>Streptophyta</taxon>
        <taxon>Embryophyta</taxon>
        <taxon>Tracheophyta</taxon>
        <taxon>Spermatophyta</taxon>
        <taxon>Magnoliopsida</taxon>
        <taxon>eudicotyledons</taxon>
        <taxon>Gunneridae</taxon>
        <taxon>Pentapetalae</taxon>
        <taxon>rosids</taxon>
        <taxon>fabids</taxon>
        <taxon>Malpighiales</taxon>
        <taxon>Linaceae</taxon>
        <taxon>Linum</taxon>
    </lineage>
</organism>
<reference evidence="2 3" key="1">
    <citation type="submission" date="2024-04" db="EMBL/GenBank/DDBJ databases">
        <authorList>
            <person name="Fracassetti M."/>
        </authorList>
    </citation>
    <scope>NUCLEOTIDE SEQUENCE [LARGE SCALE GENOMIC DNA]</scope>
</reference>
<feature type="region of interest" description="Disordered" evidence="1">
    <location>
        <begin position="47"/>
        <end position="70"/>
    </location>
</feature>
<sequence length="121" mass="13549">MGKTKASFIAGDEGRGRHRLARVKGRKAESEREVGLWLWEWEGWKEASSEGGRKARRQSADGDGCGSPRISALTAETMDTRREVSIRVFFTLRFVLVDPPLAVWLVRCVFAPLPHGIRLIG</sequence>
<accession>A0AAV2GS81</accession>